<feature type="compositionally biased region" description="Basic residues" evidence="1">
    <location>
        <begin position="93"/>
        <end position="103"/>
    </location>
</feature>
<gene>
    <name evidence="3" type="ORF">H9L05_03360</name>
</gene>
<feature type="chain" id="PRO_5028950219" evidence="2">
    <location>
        <begin position="19"/>
        <end position="111"/>
    </location>
</feature>
<dbReference type="AlphaFoldDB" id="A0A7H0GWX4"/>
<dbReference type="KEGG" id="hqi:H9L05_03360"/>
<keyword evidence="2" id="KW-0732">Signal</keyword>
<evidence type="ECO:0000256" key="2">
    <source>
        <dbReference type="SAM" id="SignalP"/>
    </source>
</evidence>
<proteinExistence type="predicted"/>
<sequence length="111" mass="11906">MKTKFLFAALLLSASAYAQTVPAPATPPASTTAPPQPATPAPINPAKTPQNTERGTIDQGAQAAAATQERVRKRQTVMDGQASPGIETTTDRRTKRMNNKKRPTRELPPTR</sequence>
<feature type="compositionally biased region" description="Low complexity" evidence="1">
    <location>
        <begin position="21"/>
        <end position="33"/>
    </location>
</feature>
<evidence type="ECO:0000313" key="3">
    <source>
        <dbReference type="EMBL" id="QNP52790.1"/>
    </source>
</evidence>
<name>A0A7H0GWX4_9BACT</name>
<dbReference type="EMBL" id="CP060784">
    <property type="protein sequence ID" value="QNP52790.1"/>
    <property type="molecule type" value="Genomic_DNA"/>
</dbReference>
<protein>
    <submittedName>
        <fullName evidence="3">Uncharacterized protein</fullName>
    </submittedName>
</protein>
<feature type="compositionally biased region" description="Pro residues" evidence="1">
    <location>
        <begin position="34"/>
        <end position="43"/>
    </location>
</feature>
<dbReference type="RefSeq" id="WP_187733028.1">
    <property type="nucleotide sequence ID" value="NZ_BMFN01000002.1"/>
</dbReference>
<evidence type="ECO:0000313" key="4">
    <source>
        <dbReference type="Proteomes" id="UP000516093"/>
    </source>
</evidence>
<feature type="region of interest" description="Disordered" evidence="1">
    <location>
        <begin position="21"/>
        <end position="111"/>
    </location>
</feature>
<accession>A0A7H0GWX4</accession>
<organism evidence="3 4">
    <name type="scientific">Hymenobacter qilianensis</name>
    <dbReference type="NCBI Taxonomy" id="1385715"/>
    <lineage>
        <taxon>Bacteria</taxon>
        <taxon>Pseudomonadati</taxon>
        <taxon>Bacteroidota</taxon>
        <taxon>Cytophagia</taxon>
        <taxon>Cytophagales</taxon>
        <taxon>Hymenobacteraceae</taxon>
        <taxon>Hymenobacter</taxon>
    </lineage>
</organism>
<keyword evidence="4" id="KW-1185">Reference proteome</keyword>
<dbReference type="Proteomes" id="UP000516093">
    <property type="component" value="Chromosome"/>
</dbReference>
<feature type="signal peptide" evidence="2">
    <location>
        <begin position="1"/>
        <end position="18"/>
    </location>
</feature>
<reference evidence="3 4" key="1">
    <citation type="submission" date="2020-08" db="EMBL/GenBank/DDBJ databases">
        <title>Genome sequence of Hymenobacter qilianensis JCM 19763T.</title>
        <authorList>
            <person name="Hyun D.-W."/>
            <person name="Bae J.-W."/>
        </authorList>
    </citation>
    <scope>NUCLEOTIDE SEQUENCE [LARGE SCALE GENOMIC DNA]</scope>
    <source>
        <strain evidence="3 4">JCM 19763</strain>
    </source>
</reference>
<evidence type="ECO:0000256" key="1">
    <source>
        <dbReference type="SAM" id="MobiDB-lite"/>
    </source>
</evidence>